<dbReference type="EMBL" id="JBANRG010000006">
    <property type="protein sequence ID" value="KAK7465650.1"/>
    <property type="molecule type" value="Genomic_DNA"/>
</dbReference>
<evidence type="ECO:0000256" key="4">
    <source>
        <dbReference type="ARBA" id="ARBA00023163"/>
    </source>
</evidence>
<evidence type="ECO:0000256" key="1">
    <source>
        <dbReference type="ARBA" id="ARBA00004123"/>
    </source>
</evidence>
<protein>
    <submittedName>
        <fullName evidence="7">Uncharacterized protein</fullName>
    </submittedName>
</protein>
<evidence type="ECO:0000256" key="5">
    <source>
        <dbReference type="ARBA" id="ARBA00023242"/>
    </source>
</evidence>
<comment type="caution">
    <text evidence="7">The sequence shown here is derived from an EMBL/GenBank/DDBJ whole genome shotgun (WGS) entry which is preliminary data.</text>
</comment>
<evidence type="ECO:0000256" key="3">
    <source>
        <dbReference type="ARBA" id="ARBA00023015"/>
    </source>
</evidence>
<sequence length="286" mass="32062">MERQHGFSNAWALSLDDQDISQLLPVRSDQFEQGILVPPKERQWAHTPELLLNHTDDQVDSFILYMKSCILLSKVKTFNLRFRARHFAGDEPTSPPMMDVNEPVDPRRSAAFIELDRVASNFIALFPPHLKNPIQGNVVDPTLFAAITMAHVSNITLHEPHADVRRAGCISALKMLTAARAVIDMVYAVWSTSFNISLFEPFISFCFYSTGRVFARFLQAAVEQNSIDQMSTLNAEFNIVRTACEQMGQRHRIAGCFAKMLDDLLVKAQGSSVIEQGVSLSSEMAT</sequence>
<organism evidence="7 8">
    <name type="scientific">Marasmiellus scandens</name>
    <dbReference type="NCBI Taxonomy" id="2682957"/>
    <lineage>
        <taxon>Eukaryota</taxon>
        <taxon>Fungi</taxon>
        <taxon>Dikarya</taxon>
        <taxon>Basidiomycota</taxon>
        <taxon>Agaricomycotina</taxon>
        <taxon>Agaricomycetes</taxon>
        <taxon>Agaricomycetidae</taxon>
        <taxon>Agaricales</taxon>
        <taxon>Marasmiineae</taxon>
        <taxon>Omphalotaceae</taxon>
        <taxon>Marasmiellus</taxon>
    </lineage>
</organism>
<dbReference type="Proteomes" id="UP001498398">
    <property type="component" value="Unassembled WGS sequence"/>
</dbReference>
<proteinExistence type="predicted"/>
<evidence type="ECO:0000256" key="2">
    <source>
        <dbReference type="ARBA" id="ARBA00022723"/>
    </source>
</evidence>
<comment type="subcellular location">
    <subcellularLocation>
        <location evidence="1">Nucleus</location>
    </subcellularLocation>
</comment>
<dbReference type="InterPro" id="IPR050815">
    <property type="entry name" value="TF_fung"/>
</dbReference>
<evidence type="ECO:0000313" key="6">
    <source>
        <dbReference type="EMBL" id="KAK7463682.1"/>
    </source>
</evidence>
<dbReference type="PANTHER" id="PTHR47338">
    <property type="entry name" value="ZN(II)2CYS6 TRANSCRIPTION FACTOR (EUROFUNG)-RELATED"/>
    <property type="match status" value="1"/>
</dbReference>
<keyword evidence="5" id="KW-0539">Nucleus</keyword>
<keyword evidence="3" id="KW-0805">Transcription regulation</keyword>
<gene>
    <name evidence="7" type="ORF">VKT23_005622</name>
    <name evidence="6" type="ORF">VKT23_007025</name>
</gene>
<name>A0ABR1JRM4_9AGAR</name>
<keyword evidence="8" id="KW-1185">Reference proteome</keyword>
<evidence type="ECO:0000313" key="7">
    <source>
        <dbReference type="EMBL" id="KAK7465650.1"/>
    </source>
</evidence>
<dbReference type="EMBL" id="JBANRG010000009">
    <property type="protein sequence ID" value="KAK7463682.1"/>
    <property type="molecule type" value="Genomic_DNA"/>
</dbReference>
<accession>A0ABR1JRM4</accession>
<evidence type="ECO:0000313" key="8">
    <source>
        <dbReference type="Proteomes" id="UP001498398"/>
    </source>
</evidence>
<dbReference type="PANTHER" id="PTHR47338:SF29">
    <property type="entry name" value="ZN(2)-C6 FUNGAL-TYPE DOMAIN-CONTAINING PROTEIN"/>
    <property type="match status" value="1"/>
</dbReference>
<reference evidence="7 8" key="1">
    <citation type="submission" date="2024-01" db="EMBL/GenBank/DDBJ databases">
        <title>A draft genome for the cacao thread blight pathogen Marasmiellus scandens.</title>
        <authorList>
            <person name="Baruah I.K."/>
            <person name="Leung J."/>
            <person name="Bukari Y."/>
            <person name="Amoako-Attah I."/>
            <person name="Meinhardt L.W."/>
            <person name="Bailey B.A."/>
            <person name="Cohen S.P."/>
        </authorList>
    </citation>
    <scope>NUCLEOTIDE SEQUENCE [LARGE SCALE GENOMIC DNA]</scope>
    <source>
        <strain evidence="7 8">GH-19</strain>
    </source>
</reference>
<keyword evidence="2" id="KW-0479">Metal-binding</keyword>
<keyword evidence="4" id="KW-0804">Transcription</keyword>